<dbReference type="Gene3D" id="3.20.20.510">
    <property type="entry name" value="Uncharacterised protein PF12979, DUF3863"/>
    <property type="match status" value="1"/>
</dbReference>
<protein>
    <submittedName>
        <fullName evidence="1">Uncharacterized protein</fullName>
    </submittedName>
</protein>
<accession>A0A1F5JY08</accession>
<sequence>MQGFLKIILFVLFLLIIPTSIGAKTNAYLTIVNPIRGAEFWDQKNQKPIDAVISQMEIINSQKVAATFLIRFDVFSEKDITDLLKKNSKHELGAFLEVTPTLTNASGVAYHKSNSWHDPESVFLTGYSPEDRKKIIDAFFTEFKKTFGIFPKSVGAWWIDANSLEYMNKKYGVAAAMIVADQYSTDNYRIWGQYFGAPYYPFRKNTLLPAQSPGDKIPVVITQWAARDPYNGYGKAVEESTYSVQANDYIDFWDLDINYFNKLLDIYTKTDNKIAQLTIGLENSYNWNKYKGEYERQIKSAAERAGRGELTITTMSDFAQRYKAIFPGISPQMTFFAQNPLDPNYKVVWFMNPYYRTALFFDKKGIRIRDLREYNNSEEPCLLKSCSRINFINSFISSVDDVANGKSFYIDEGQETSLKVTQGSDKVSITYTNSKGENRKVEFLPRDISIDGENFTISGLILKTNLEYYEREPLNVRKSWWEALKDWFFGIIQSLYVNGGQN</sequence>
<organism evidence="1 2">
    <name type="scientific">Candidatus Daviesbacteria bacterium RIFCSPHIGHO2_02_FULL_36_13</name>
    <dbReference type="NCBI Taxonomy" id="1797768"/>
    <lineage>
        <taxon>Bacteria</taxon>
        <taxon>Candidatus Daviesiibacteriota</taxon>
    </lineage>
</organism>
<evidence type="ECO:0000313" key="1">
    <source>
        <dbReference type="EMBL" id="OGE33483.1"/>
    </source>
</evidence>
<dbReference type="EMBL" id="MFCV01000009">
    <property type="protein sequence ID" value="OGE33483.1"/>
    <property type="molecule type" value="Genomic_DNA"/>
</dbReference>
<reference evidence="1 2" key="1">
    <citation type="journal article" date="2016" name="Nat. Commun.">
        <title>Thousands of microbial genomes shed light on interconnected biogeochemical processes in an aquifer system.</title>
        <authorList>
            <person name="Anantharaman K."/>
            <person name="Brown C.T."/>
            <person name="Hug L.A."/>
            <person name="Sharon I."/>
            <person name="Castelle C.J."/>
            <person name="Probst A.J."/>
            <person name="Thomas B.C."/>
            <person name="Singh A."/>
            <person name="Wilkins M.J."/>
            <person name="Karaoz U."/>
            <person name="Brodie E.L."/>
            <person name="Williams K.H."/>
            <person name="Hubbard S.S."/>
            <person name="Banfield J.F."/>
        </authorList>
    </citation>
    <scope>NUCLEOTIDE SEQUENCE [LARGE SCALE GENOMIC DNA]</scope>
</reference>
<dbReference type="AlphaFoldDB" id="A0A1F5JY08"/>
<name>A0A1F5JY08_9BACT</name>
<comment type="caution">
    <text evidence="1">The sequence shown here is derived from an EMBL/GenBank/DDBJ whole genome shotgun (WGS) entry which is preliminary data.</text>
</comment>
<gene>
    <name evidence="1" type="ORF">A3C59_05115</name>
</gene>
<evidence type="ECO:0000313" key="2">
    <source>
        <dbReference type="Proteomes" id="UP000176902"/>
    </source>
</evidence>
<dbReference type="STRING" id="1797768.A3C59_05115"/>
<dbReference type="Proteomes" id="UP000176902">
    <property type="component" value="Unassembled WGS sequence"/>
</dbReference>
<proteinExistence type="predicted"/>